<gene>
    <name evidence="1" type="ORF">LCGC14_3001030</name>
</gene>
<name>A0A0F8ZS50_9ZZZZ</name>
<protein>
    <submittedName>
        <fullName evidence="1">Uncharacterized protein</fullName>
    </submittedName>
</protein>
<dbReference type="EMBL" id="LAZR01061839">
    <property type="protein sequence ID" value="KKK62771.1"/>
    <property type="molecule type" value="Genomic_DNA"/>
</dbReference>
<sequence>LLRLKEVGLTHNLESIQKHAEKLKDADWLMNIRSR</sequence>
<accession>A0A0F8ZS50</accession>
<organism evidence="1">
    <name type="scientific">marine sediment metagenome</name>
    <dbReference type="NCBI Taxonomy" id="412755"/>
    <lineage>
        <taxon>unclassified sequences</taxon>
        <taxon>metagenomes</taxon>
        <taxon>ecological metagenomes</taxon>
    </lineage>
</organism>
<evidence type="ECO:0000313" key="1">
    <source>
        <dbReference type="EMBL" id="KKK62771.1"/>
    </source>
</evidence>
<dbReference type="AlphaFoldDB" id="A0A0F8ZS50"/>
<feature type="non-terminal residue" evidence="1">
    <location>
        <position position="1"/>
    </location>
</feature>
<comment type="caution">
    <text evidence="1">The sequence shown here is derived from an EMBL/GenBank/DDBJ whole genome shotgun (WGS) entry which is preliminary data.</text>
</comment>
<proteinExistence type="predicted"/>
<reference evidence="1" key="1">
    <citation type="journal article" date="2015" name="Nature">
        <title>Complex archaea that bridge the gap between prokaryotes and eukaryotes.</title>
        <authorList>
            <person name="Spang A."/>
            <person name="Saw J.H."/>
            <person name="Jorgensen S.L."/>
            <person name="Zaremba-Niedzwiedzka K."/>
            <person name="Martijn J."/>
            <person name="Lind A.E."/>
            <person name="van Eijk R."/>
            <person name="Schleper C."/>
            <person name="Guy L."/>
            <person name="Ettema T.J."/>
        </authorList>
    </citation>
    <scope>NUCLEOTIDE SEQUENCE</scope>
</reference>